<evidence type="ECO:0000256" key="1">
    <source>
        <dbReference type="ARBA" id="ARBA00003535"/>
    </source>
</evidence>
<dbReference type="RefSeq" id="WP_091688080.1">
    <property type="nucleotide sequence ID" value="NZ_BAABFM010000011.1"/>
</dbReference>
<proteinExistence type="predicted"/>
<dbReference type="EMBL" id="FOWD01000038">
    <property type="protein sequence ID" value="SFO54994.1"/>
    <property type="molecule type" value="Genomic_DNA"/>
</dbReference>
<organism evidence="6 7">
    <name type="scientific">Anaerocolumna aminovalerica</name>
    <dbReference type="NCBI Taxonomy" id="1527"/>
    <lineage>
        <taxon>Bacteria</taxon>
        <taxon>Bacillati</taxon>
        <taxon>Bacillota</taxon>
        <taxon>Clostridia</taxon>
        <taxon>Lachnospirales</taxon>
        <taxon>Lachnospiraceae</taxon>
        <taxon>Anaerocolumna</taxon>
    </lineage>
</organism>
<evidence type="ECO:0000256" key="4">
    <source>
        <dbReference type="ARBA" id="ARBA00022643"/>
    </source>
</evidence>
<evidence type="ECO:0000313" key="6">
    <source>
        <dbReference type="EMBL" id="SFO54994.1"/>
    </source>
</evidence>
<dbReference type="PANTHER" id="PTHR32332:SF18">
    <property type="entry name" value="2-NITROPROPANE DIOXYGENASE"/>
    <property type="match status" value="1"/>
</dbReference>
<keyword evidence="3" id="KW-0285">Flavoprotein</keyword>
<dbReference type="PANTHER" id="PTHR32332">
    <property type="entry name" value="2-NITROPROPANE DIOXYGENASE"/>
    <property type="match status" value="1"/>
</dbReference>
<reference evidence="6 7" key="1">
    <citation type="submission" date="2016-10" db="EMBL/GenBank/DDBJ databases">
        <authorList>
            <person name="de Groot N.N."/>
        </authorList>
    </citation>
    <scope>NUCLEOTIDE SEQUENCE [LARGE SCALE GENOMIC DNA]</scope>
    <source>
        <strain evidence="6 7">DSM 1283</strain>
    </source>
</reference>
<dbReference type="Gene3D" id="3.20.20.70">
    <property type="entry name" value="Aldolase class I"/>
    <property type="match status" value="1"/>
</dbReference>
<dbReference type="AlphaFoldDB" id="A0A1I5I313"/>
<name>A0A1I5I313_9FIRM</name>
<dbReference type="GO" id="GO:0051213">
    <property type="term" value="F:dioxygenase activity"/>
    <property type="evidence" value="ECO:0007669"/>
    <property type="project" value="UniProtKB-KW"/>
</dbReference>
<dbReference type="Proteomes" id="UP000198806">
    <property type="component" value="Unassembled WGS sequence"/>
</dbReference>
<protein>
    <recommendedName>
        <fullName evidence="2">Probable nitronate monooxygenase</fullName>
    </recommendedName>
</protein>
<dbReference type="InterPro" id="IPR004136">
    <property type="entry name" value="NMO"/>
</dbReference>
<gene>
    <name evidence="6" type="ORF">SAMN04489757_13839</name>
</gene>
<keyword evidence="7" id="KW-1185">Reference proteome</keyword>
<comment type="function">
    <text evidence="1">Nitronate monooxygenase that uses molecular oxygen to catalyze the oxidative denitrification of alkyl nitronates. Acts on propionate 3-nitronate (P3N), the presumed physiological substrate. Probably functions in the detoxification of P3N, a metabolic poison produced by plants and fungi as a defense mechanism.</text>
</comment>
<dbReference type="OrthoDB" id="9778912at2"/>
<dbReference type="GO" id="GO:0018580">
    <property type="term" value="F:nitronate monooxygenase activity"/>
    <property type="evidence" value="ECO:0007669"/>
    <property type="project" value="InterPro"/>
</dbReference>
<keyword evidence="5" id="KW-0560">Oxidoreductase</keyword>
<accession>A0A1I5I313</accession>
<dbReference type="STRING" id="1527.SAMN04489757_13839"/>
<evidence type="ECO:0000256" key="3">
    <source>
        <dbReference type="ARBA" id="ARBA00022630"/>
    </source>
</evidence>
<dbReference type="InterPro" id="IPR013785">
    <property type="entry name" value="Aldolase_TIM"/>
</dbReference>
<keyword evidence="4" id="KW-0288">FMN</keyword>
<evidence type="ECO:0000256" key="2">
    <source>
        <dbReference type="ARBA" id="ARBA00013457"/>
    </source>
</evidence>
<dbReference type="Pfam" id="PF03060">
    <property type="entry name" value="NMO"/>
    <property type="match status" value="1"/>
</dbReference>
<evidence type="ECO:0000313" key="7">
    <source>
        <dbReference type="Proteomes" id="UP000198806"/>
    </source>
</evidence>
<dbReference type="CDD" id="cd04730">
    <property type="entry name" value="NPD_like"/>
    <property type="match status" value="1"/>
</dbReference>
<keyword evidence="6" id="KW-0223">Dioxygenase</keyword>
<dbReference type="SUPFAM" id="SSF51412">
    <property type="entry name" value="Inosine monophosphate dehydrogenase (IMPDH)"/>
    <property type="match status" value="1"/>
</dbReference>
<sequence length="350" mass="37839">MYKPLKIGNLIAKLPVIQGGMGVGISLSSLAGAVSAQGGIGVISTAQIGFTEPDFDVNPLKANLRMIGEHIKMARKLAPKGVLGVNIMVATQNYASYVKEAIKSGIDLIISGAGLPMELPSIAKESQTKLVPIVSSLKAANVIFKMWDKKDNTVPDAIIIEGPKAGGHLGFKPEELEDISLPDYDKEIEKIIELTKGYEAKYEKEIPVIIAGGIENKADMEHYLSLGAEGIQVATKFVTTKECDADIKYKEAYINCKEEDIIIVKSPVGMPGRAIRNKFMERAALGRIPVRKCHNCIIPCNPATTPYCITDALTNAAKGNLDEALLFCGANAYKETRIRTVKEVLADYFG</sequence>
<evidence type="ECO:0000256" key="5">
    <source>
        <dbReference type="ARBA" id="ARBA00023002"/>
    </source>
</evidence>